<proteinExistence type="predicted"/>
<keyword evidence="2" id="KW-1185">Reference proteome</keyword>
<name>A0ABY6Z929_9BACL</name>
<accession>A0ABY6Z929</accession>
<protein>
    <submittedName>
        <fullName evidence="1">DUF1836 domain-containing protein</fullName>
    </submittedName>
</protein>
<evidence type="ECO:0000313" key="2">
    <source>
        <dbReference type="Proteomes" id="UP001164803"/>
    </source>
</evidence>
<gene>
    <name evidence="1" type="ORF">NZD86_09895</name>
</gene>
<reference evidence="1" key="1">
    <citation type="submission" date="2022-08" db="EMBL/GenBank/DDBJ databases">
        <title>Alicyclobacillus dauci DSM2870, complete genome.</title>
        <authorList>
            <person name="Wang Q."/>
            <person name="Cai R."/>
            <person name="Wang Z."/>
        </authorList>
    </citation>
    <scope>NUCLEOTIDE SEQUENCE</scope>
    <source>
        <strain evidence="1">DSM 28700</strain>
    </source>
</reference>
<dbReference type="Proteomes" id="UP001164803">
    <property type="component" value="Chromosome"/>
</dbReference>
<dbReference type="PANTHER" id="PTHR40056:SF1">
    <property type="entry name" value="DUF1836 DOMAIN-CONTAINING PROTEIN"/>
    <property type="match status" value="1"/>
</dbReference>
<dbReference type="PANTHER" id="PTHR40056">
    <property type="entry name" value="HYPOTHETICAL CYTOSOLIC PROTEIN"/>
    <property type="match status" value="1"/>
</dbReference>
<dbReference type="EMBL" id="CP104064">
    <property type="protein sequence ID" value="WAH38759.1"/>
    <property type="molecule type" value="Genomic_DNA"/>
</dbReference>
<evidence type="ECO:0000313" key="1">
    <source>
        <dbReference type="EMBL" id="WAH38759.1"/>
    </source>
</evidence>
<dbReference type="Pfam" id="PF08876">
    <property type="entry name" value="DUF1836"/>
    <property type="match status" value="1"/>
</dbReference>
<organism evidence="1 2">
    <name type="scientific">Alicyclobacillus dauci</name>
    <dbReference type="NCBI Taxonomy" id="1475485"/>
    <lineage>
        <taxon>Bacteria</taxon>
        <taxon>Bacillati</taxon>
        <taxon>Bacillota</taxon>
        <taxon>Bacilli</taxon>
        <taxon>Bacillales</taxon>
        <taxon>Alicyclobacillaceae</taxon>
        <taxon>Alicyclobacillus</taxon>
    </lineage>
</organism>
<dbReference type="InterPro" id="IPR014975">
    <property type="entry name" value="DUF1836"/>
</dbReference>
<dbReference type="RefSeq" id="WP_268046349.1">
    <property type="nucleotide sequence ID" value="NZ_CP104064.1"/>
</dbReference>
<sequence length="261" mass="28634">MAQFTRSEMARILVCLREGQINEALTVVKSVLSSVRTPSRSADATDEISGVSAEEGLGNVVGSLLGGHLLRSSVPPILEKLINMRQQSRAKIGFSISDIVALGNQMEYANMSVTTVQNWVKRDVKELISTPQAGKKYSVEQMATIFIIEDLKSSLDFDSIRKVLALIFNDPTSDEDDLIHPVDFLAAYATIFEDLRRQGTPIAEVAKRAREFAYTLPVLNEIQRGFIESTIVIAVLSLQASNFQVTAKTLASTTIIGKQLT</sequence>